<feature type="chain" id="PRO_5026154696" evidence="2">
    <location>
        <begin position="24"/>
        <end position="234"/>
    </location>
</feature>
<evidence type="ECO:0000313" key="3">
    <source>
        <dbReference type="EMBL" id="KAF0773763.1"/>
    </source>
</evidence>
<evidence type="ECO:0000256" key="2">
    <source>
        <dbReference type="SAM" id="SignalP"/>
    </source>
</evidence>
<comment type="caution">
    <text evidence="3">The sequence shown here is derived from an EMBL/GenBank/DDBJ whole genome shotgun (WGS) entry which is preliminary data.</text>
</comment>
<dbReference type="AlphaFoldDB" id="A0A6G0ZQY7"/>
<feature type="signal peptide" evidence="2">
    <location>
        <begin position="1"/>
        <end position="23"/>
    </location>
</feature>
<name>A0A6G0ZQY7_APHCR</name>
<keyword evidence="1" id="KW-0812">Transmembrane</keyword>
<evidence type="ECO:0000256" key="1">
    <source>
        <dbReference type="SAM" id="Phobius"/>
    </source>
</evidence>
<gene>
    <name evidence="3" type="ORF">FWK35_00000053</name>
</gene>
<evidence type="ECO:0000313" key="4">
    <source>
        <dbReference type="Proteomes" id="UP000478052"/>
    </source>
</evidence>
<accession>A0A6G0ZQY7</accession>
<dbReference type="OrthoDB" id="21128at2759"/>
<dbReference type="Proteomes" id="UP000478052">
    <property type="component" value="Unassembled WGS sequence"/>
</dbReference>
<keyword evidence="4" id="KW-1185">Reference proteome</keyword>
<sequence>MDLIFYTYCFLSIISILFMNVHSERSDECIDFTIIITSQNNAPISNLGGGFRCQSEYPWCIIEVKSKHLLTSFQNNREKRKKNDGKTGIFTQNQFSTKSIFLYGYDSKTNHCKYLKFSPNFYVLYEFSDFYDICRKRKKSQIILKLKNHKINDNDLSSNDFKYLFISRRYLKILPLFIDHRIQILTKIRQNHEYLQIIFYKITEILVLYLFIIIKLTRKTKQLTIKFPIFNNIY</sequence>
<protein>
    <submittedName>
        <fullName evidence="3">Uncharacterized protein</fullName>
    </submittedName>
</protein>
<dbReference type="EMBL" id="VUJU01000031">
    <property type="protein sequence ID" value="KAF0773763.1"/>
    <property type="molecule type" value="Genomic_DNA"/>
</dbReference>
<proteinExistence type="predicted"/>
<organism evidence="3 4">
    <name type="scientific">Aphis craccivora</name>
    <name type="common">Cowpea aphid</name>
    <dbReference type="NCBI Taxonomy" id="307492"/>
    <lineage>
        <taxon>Eukaryota</taxon>
        <taxon>Metazoa</taxon>
        <taxon>Ecdysozoa</taxon>
        <taxon>Arthropoda</taxon>
        <taxon>Hexapoda</taxon>
        <taxon>Insecta</taxon>
        <taxon>Pterygota</taxon>
        <taxon>Neoptera</taxon>
        <taxon>Paraneoptera</taxon>
        <taxon>Hemiptera</taxon>
        <taxon>Sternorrhyncha</taxon>
        <taxon>Aphidomorpha</taxon>
        <taxon>Aphidoidea</taxon>
        <taxon>Aphididae</taxon>
        <taxon>Aphidini</taxon>
        <taxon>Aphis</taxon>
        <taxon>Aphis</taxon>
    </lineage>
</organism>
<keyword evidence="2" id="KW-0732">Signal</keyword>
<keyword evidence="1" id="KW-1133">Transmembrane helix</keyword>
<feature type="transmembrane region" description="Helical" evidence="1">
    <location>
        <begin position="194"/>
        <end position="214"/>
    </location>
</feature>
<reference evidence="3 4" key="1">
    <citation type="submission" date="2019-08" db="EMBL/GenBank/DDBJ databases">
        <title>Whole genome of Aphis craccivora.</title>
        <authorList>
            <person name="Voronova N.V."/>
            <person name="Shulinski R.S."/>
            <person name="Bandarenka Y.V."/>
            <person name="Zhorov D.G."/>
            <person name="Warner D."/>
        </authorList>
    </citation>
    <scope>NUCLEOTIDE SEQUENCE [LARGE SCALE GENOMIC DNA]</scope>
    <source>
        <strain evidence="3">180601</strain>
        <tissue evidence="3">Whole Body</tissue>
    </source>
</reference>
<keyword evidence="1" id="KW-0472">Membrane</keyword>